<dbReference type="PRINTS" id="PR00793">
    <property type="entry name" value="PROAMNOPTASE"/>
</dbReference>
<dbReference type="EC" id="3.4.11.5" evidence="4 11"/>
<reference evidence="15" key="1">
    <citation type="journal article" date="2020" name="mSystems">
        <title>Genome- and Community-Level Interaction Insights into Carbon Utilization and Element Cycling Functions of Hydrothermarchaeota in Hydrothermal Sediment.</title>
        <authorList>
            <person name="Zhou Z."/>
            <person name="Liu Y."/>
            <person name="Xu W."/>
            <person name="Pan J."/>
            <person name="Luo Z.H."/>
            <person name="Li M."/>
        </authorList>
    </citation>
    <scope>NUCLEOTIDE SEQUENCE [LARGE SCALE GENOMIC DNA]</scope>
    <source>
        <strain evidence="15">HyVt-493</strain>
    </source>
</reference>
<evidence type="ECO:0000256" key="2">
    <source>
        <dbReference type="ARBA" id="ARBA00004496"/>
    </source>
</evidence>
<keyword evidence="6 11" id="KW-0031">Aminopeptidase</keyword>
<evidence type="ECO:0000256" key="7">
    <source>
        <dbReference type="ARBA" id="ARBA00022490"/>
    </source>
</evidence>
<keyword evidence="8 11" id="KW-0645">Protease</keyword>
<comment type="catalytic activity">
    <reaction evidence="1 11 13">
        <text>Release of N-terminal proline from a peptide.</text>
        <dbReference type="EC" id="3.4.11.5"/>
    </reaction>
</comment>
<dbReference type="NCBIfam" id="TIGR01249">
    <property type="entry name" value="pro_imino_pep_1"/>
    <property type="match status" value="1"/>
</dbReference>
<comment type="similarity">
    <text evidence="3 11 13">Belongs to the peptidase S33 family.</text>
</comment>
<dbReference type="PANTHER" id="PTHR43722:SF1">
    <property type="entry name" value="PROLINE IMINOPEPTIDASE"/>
    <property type="match status" value="1"/>
</dbReference>
<evidence type="ECO:0000256" key="8">
    <source>
        <dbReference type="ARBA" id="ARBA00022670"/>
    </source>
</evidence>
<dbReference type="PANTHER" id="PTHR43722">
    <property type="entry name" value="PROLINE IMINOPEPTIDASE"/>
    <property type="match status" value="1"/>
</dbReference>
<evidence type="ECO:0000256" key="12">
    <source>
        <dbReference type="PIRSR" id="PIRSR006431-1"/>
    </source>
</evidence>
<dbReference type="GO" id="GO:0004177">
    <property type="term" value="F:aminopeptidase activity"/>
    <property type="evidence" value="ECO:0007669"/>
    <property type="project" value="UniProtKB-UniRule"/>
</dbReference>
<dbReference type="Proteomes" id="UP000885750">
    <property type="component" value="Unassembled WGS sequence"/>
</dbReference>
<feature type="active site" description="Nucleophile" evidence="12">
    <location>
        <position position="110"/>
    </location>
</feature>
<protein>
    <recommendedName>
        <fullName evidence="5 11">Proline iminopeptidase</fullName>
        <shortName evidence="11">PIP</shortName>
        <ecNumber evidence="4 11">3.4.11.5</ecNumber>
    </recommendedName>
    <alternativeName>
        <fullName evidence="10 11">Prolyl aminopeptidase</fullName>
    </alternativeName>
</protein>
<evidence type="ECO:0000256" key="10">
    <source>
        <dbReference type="ARBA" id="ARBA00029605"/>
    </source>
</evidence>
<evidence type="ECO:0000256" key="6">
    <source>
        <dbReference type="ARBA" id="ARBA00022438"/>
    </source>
</evidence>
<dbReference type="Pfam" id="PF00561">
    <property type="entry name" value="Abhydrolase_1"/>
    <property type="match status" value="1"/>
</dbReference>
<accession>A0A7V2WUG4</accession>
<comment type="subcellular location">
    <subcellularLocation>
        <location evidence="2 11">Cytoplasm</location>
    </subcellularLocation>
</comment>
<dbReference type="Gene3D" id="3.40.50.1820">
    <property type="entry name" value="alpha/beta hydrolase"/>
    <property type="match status" value="1"/>
</dbReference>
<organism evidence="15">
    <name type="scientific">Leucothrix mucor</name>
    <dbReference type="NCBI Taxonomy" id="45248"/>
    <lineage>
        <taxon>Bacteria</taxon>
        <taxon>Pseudomonadati</taxon>
        <taxon>Pseudomonadota</taxon>
        <taxon>Gammaproteobacteria</taxon>
        <taxon>Thiotrichales</taxon>
        <taxon>Thiotrichaceae</taxon>
        <taxon>Leucothrix</taxon>
    </lineage>
</organism>
<dbReference type="AlphaFoldDB" id="A0A7V2WUG4"/>
<dbReference type="InterPro" id="IPR002410">
    <property type="entry name" value="Peptidase_S33"/>
</dbReference>
<name>A0A7V2WUG4_LEUMU</name>
<evidence type="ECO:0000256" key="4">
    <source>
        <dbReference type="ARBA" id="ARBA00012568"/>
    </source>
</evidence>
<dbReference type="InterPro" id="IPR000073">
    <property type="entry name" value="AB_hydrolase_1"/>
</dbReference>
<evidence type="ECO:0000256" key="1">
    <source>
        <dbReference type="ARBA" id="ARBA00001585"/>
    </source>
</evidence>
<keyword evidence="7 11" id="KW-0963">Cytoplasm</keyword>
<dbReference type="SUPFAM" id="SSF53474">
    <property type="entry name" value="alpha/beta-Hydrolases"/>
    <property type="match status" value="1"/>
</dbReference>
<proteinExistence type="inferred from homology"/>
<evidence type="ECO:0000256" key="5">
    <source>
        <dbReference type="ARBA" id="ARBA00021843"/>
    </source>
</evidence>
<evidence type="ECO:0000256" key="3">
    <source>
        <dbReference type="ARBA" id="ARBA00010088"/>
    </source>
</evidence>
<evidence type="ECO:0000256" key="9">
    <source>
        <dbReference type="ARBA" id="ARBA00022801"/>
    </source>
</evidence>
<dbReference type="InterPro" id="IPR029058">
    <property type="entry name" value="AB_hydrolase_fold"/>
</dbReference>
<keyword evidence="9 11" id="KW-0378">Hydrolase</keyword>
<feature type="active site" description="Proton donor" evidence="12">
    <location>
        <position position="293"/>
    </location>
</feature>
<evidence type="ECO:0000256" key="13">
    <source>
        <dbReference type="RuleBase" id="RU003421"/>
    </source>
</evidence>
<evidence type="ECO:0000313" key="15">
    <source>
        <dbReference type="EMBL" id="HFC91657.1"/>
    </source>
</evidence>
<evidence type="ECO:0000259" key="14">
    <source>
        <dbReference type="Pfam" id="PF00561"/>
    </source>
</evidence>
<evidence type="ECO:0000256" key="11">
    <source>
        <dbReference type="PIRNR" id="PIRNR006431"/>
    </source>
</evidence>
<gene>
    <name evidence="15" type="primary">pip</name>
    <name evidence="15" type="ORF">ENJ51_02455</name>
</gene>
<dbReference type="GO" id="GO:0005737">
    <property type="term" value="C:cytoplasm"/>
    <property type="evidence" value="ECO:0007669"/>
    <property type="project" value="UniProtKB-SubCell"/>
</dbReference>
<sequence>MSELFPPIHENQHFYLPVDDLHEIYVEECGEEEGIPVIFLHGGPGSGCEAYHRQLFNPEKYRIILFDQRGCGRSKPHAELRQNTTQDLIADMEKIRKYLGIEKWVIAGGSWGSTLALAYSEEHSECVLGMIIRGIYLCTQKEIHWFYQQGASQFFPDYWQDFVAPIPENERDDLLHAYHKRLTGDNEIARMQAAKAWSLWEARVATLRPHTRLLEHFSNPHTALSLATLEAHYFVNNGFLEEGQLLGNAGRLADIPCYIIHGRYDMICPVEQAYGLHQQLPLSELFIVQEAGHAASESGIRAALIEASNKMLGKVLS</sequence>
<dbReference type="EMBL" id="DRMS01000097">
    <property type="protein sequence ID" value="HFC91657.1"/>
    <property type="molecule type" value="Genomic_DNA"/>
</dbReference>
<dbReference type="PIRSF" id="PIRSF006431">
    <property type="entry name" value="Pept_S33"/>
    <property type="match status" value="1"/>
</dbReference>
<feature type="active site" evidence="12">
    <location>
        <position position="265"/>
    </location>
</feature>
<comment type="caution">
    <text evidence="15">The sequence shown here is derived from an EMBL/GenBank/DDBJ whole genome shotgun (WGS) entry which is preliminary data.</text>
</comment>
<dbReference type="GO" id="GO:0006508">
    <property type="term" value="P:proteolysis"/>
    <property type="evidence" value="ECO:0007669"/>
    <property type="project" value="UniProtKB-KW"/>
</dbReference>
<feature type="domain" description="AB hydrolase-1" evidence="14">
    <location>
        <begin position="36"/>
        <end position="297"/>
    </location>
</feature>
<dbReference type="InterPro" id="IPR005944">
    <property type="entry name" value="Pro_iminopeptidase"/>
</dbReference>